<protein>
    <submittedName>
        <fullName evidence="6">DNA replication licensing factor MCM5</fullName>
    </submittedName>
</protein>
<dbReference type="OrthoDB" id="10036721at2759"/>
<dbReference type="InterPro" id="IPR003593">
    <property type="entry name" value="AAA+_ATPase"/>
</dbReference>
<keyword evidence="3 4" id="KW-0238">DNA-binding</keyword>
<evidence type="ECO:0000256" key="4">
    <source>
        <dbReference type="RuleBase" id="RU004070"/>
    </source>
</evidence>
<dbReference type="PRINTS" id="PR01657">
    <property type="entry name" value="MCMFAMILY"/>
</dbReference>
<evidence type="ECO:0000256" key="3">
    <source>
        <dbReference type="ARBA" id="ARBA00023125"/>
    </source>
</evidence>
<accession>A0A9P8LKV8</accession>
<evidence type="ECO:0000313" key="7">
    <source>
        <dbReference type="Proteomes" id="UP000018208"/>
    </source>
</evidence>
<dbReference type="GO" id="GO:0003697">
    <property type="term" value="F:single-stranded DNA binding"/>
    <property type="evidence" value="ECO:0007669"/>
    <property type="project" value="TreeGrafter"/>
</dbReference>
<evidence type="ECO:0000313" key="6">
    <source>
        <dbReference type="EMBL" id="KAH0569881.1"/>
    </source>
</evidence>
<dbReference type="Gene3D" id="3.40.50.300">
    <property type="entry name" value="P-loop containing nucleotide triphosphate hydrolases"/>
    <property type="match status" value="1"/>
</dbReference>
<reference evidence="6 7" key="1">
    <citation type="journal article" date="2014" name="PLoS Genet.">
        <title>The Genome of Spironucleus salmonicida Highlights a Fish Pathogen Adapted to Fluctuating Environments.</title>
        <authorList>
            <person name="Xu F."/>
            <person name="Jerlstrom-Hultqvist J."/>
            <person name="Einarsson E."/>
            <person name="Astvaldsson A."/>
            <person name="Svard S.G."/>
            <person name="Andersson J.O."/>
        </authorList>
    </citation>
    <scope>NUCLEOTIDE SEQUENCE [LARGE SCALE GENOMIC DNA]</scope>
    <source>
        <strain evidence="6 7">ATCC 50377</strain>
    </source>
</reference>
<dbReference type="PANTHER" id="PTHR11630:SF42">
    <property type="entry name" value="DNA REPLICATION LICENSING FACTOR MCM5"/>
    <property type="match status" value="1"/>
</dbReference>
<proteinExistence type="inferred from homology"/>
<dbReference type="Pfam" id="PF17855">
    <property type="entry name" value="MCM_lid"/>
    <property type="match status" value="1"/>
</dbReference>
<keyword evidence="2 4" id="KW-0067">ATP-binding</keyword>
<keyword evidence="1 4" id="KW-0547">Nucleotide-binding</keyword>
<dbReference type="GeneID" id="94301876"/>
<comment type="caution">
    <text evidence="6">The sequence shown here is derived from an EMBL/GenBank/DDBJ whole genome shotgun (WGS) entry which is preliminary data.</text>
</comment>
<dbReference type="Proteomes" id="UP000018208">
    <property type="component" value="Unassembled WGS sequence"/>
</dbReference>
<dbReference type="GO" id="GO:0005524">
    <property type="term" value="F:ATP binding"/>
    <property type="evidence" value="ECO:0007669"/>
    <property type="project" value="UniProtKB-KW"/>
</dbReference>
<dbReference type="GO" id="GO:0042555">
    <property type="term" value="C:MCM complex"/>
    <property type="evidence" value="ECO:0007669"/>
    <property type="project" value="TreeGrafter"/>
</dbReference>
<feature type="domain" description="MCM C-terminal AAA(+) ATPase" evidence="5">
    <location>
        <begin position="271"/>
        <end position="469"/>
    </location>
</feature>
<dbReference type="GO" id="GO:0043138">
    <property type="term" value="F:3'-5' DNA helicase activity"/>
    <property type="evidence" value="ECO:0007669"/>
    <property type="project" value="TreeGrafter"/>
</dbReference>
<dbReference type="InterPro" id="IPR027417">
    <property type="entry name" value="P-loop_NTPase"/>
</dbReference>
<evidence type="ECO:0000259" key="5">
    <source>
        <dbReference type="PROSITE" id="PS50051"/>
    </source>
</evidence>
<dbReference type="InterPro" id="IPR041562">
    <property type="entry name" value="MCM_lid"/>
</dbReference>
<keyword evidence="7" id="KW-1185">Reference proteome</keyword>
<dbReference type="InterPro" id="IPR031327">
    <property type="entry name" value="MCM"/>
</dbReference>
<dbReference type="SMART" id="SM00382">
    <property type="entry name" value="AAA"/>
    <property type="match status" value="1"/>
</dbReference>
<dbReference type="InterPro" id="IPR033762">
    <property type="entry name" value="MCM_OB"/>
</dbReference>
<dbReference type="Gene3D" id="2.40.50.140">
    <property type="entry name" value="Nucleic acid-binding proteins"/>
    <property type="match status" value="1"/>
</dbReference>
<dbReference type="GO" id="GO:0017116">
    <property type="term" value="F:single-stranded DNA helicase activity"/>
    <property type="evidence" value="ECO:0007669"/>
    <property type="project" value="TreeGrafter"/>
</dbReference>
<dbReference type="AlphaFoldDB" id="A0A9P8LKV8"/>
<sequence length="644" mass="71340">MLPLHFFKMDPFQANDPIQQVAAQPANHHASWTTETFVDRFSAFLTNFRDPDLGYIYQIPPYNISLEYVQQYDYELYDAISLHPFRSFSAANQIGPATFHFTSVHSAFSPQNLSNLNVNKLISVRGIAVSTSTIQSKIATATGICRSCGAAIKVEIQNQIEFPVSCKPECGKNPYILNSQLSVYKDVQNLKIAAVSSLEKTLSCTLENAICDEQILAGNELILTGILTPKSNFYALNCLGVTNFNFLHHSENFTVSEINIFKKIQQPIQYIAPHISGHENIKLAICLMLVQGTTKFTPDGSRMRGQIHVLLLSDPGVGKSELLKTASKLSKISVLTSGRGTTSAGLTAAVIRDSLTGEYNLEGGALVVANNGILCLDEFDKARAEDVVALHEAMEQGTISVSKAGVQTILSTKVSVFAAANPVFGRYDELKSISEQIDLPETIASRFDLIFLMKDLPDEKLDYEVAGMIYEKKQSGKVEFDEQILMRFFQYCQSIQVIMSKEAEVYLTDFYVNLRKQNNVLPVTVRQLEGLIRLSEAITKLDLRTYVTVSDAEKAVELYVFSCQNIQQSELGKEISKSSAGAVNFAMGILRSKMALKMVVNEKELVRECAMIGGQEGALVYALGMMVQNGEIERVRGRQVMRVK</sequence>
<dbReference type="RefSeq" id="XP_067760654.1">
    <property type="nucleotide sequence ID" value="XM_067911632.1"/>
</dbReference>
<dbReference type="GO" id="GO:0000727">
    <property type="term" value="P:double-strand break repair via break-induced replication"/>
    <property type="evidence" value="ECO:0007669"/>
    <property type="project" value="TreeGrafter"/>
</dbReference>
<dbReference type="InterPro" id="IPR001208">
    <property type="entry name" value="MCM_dom"/>
</dbReference>
<dbReference type="SUPFAM" id="SSF50249">
    <property type="entry name" value="Nucleic acid-binding proteins"/>
    <property type="match status" value="1"/>
</dbReference>
<name>A0A9P8LKV8_9EUKA</name>
<dbReference type="PROSITE" id="PS50051">
    <property type="entry name" value="MCM_2"/>
    <property type="match status" value="1"/>
</dbReference>
<gene>
    <name evidence="6" type="ORF">SS50377_27853</name>
</gene>
<dbReference type="PANTHER" id="PTHR11630">
    <property type="entry name" value="DNA REPLICATION LICENSING FACTOR MCM FAMILY MEMBER"/>
    <property type="match status" value="1"/>
</dbReference>
<dbReference type="SMART" id="SM00350">
    <property type="entry name" value="MCM"/>
    <property type="match status" value="1"/>
</dbReference>
<comment type="similarity">
    <text evidence="4">Belongs to the MCM family.</text>
</comment>
<dbReference type="GO" id="GO:0006270">
    <property type="term" value="P:DNA replication initiation"/>
    <property type="evidence" value="ECO:0007669"/>
    <property type="project" value="TreeGrafter"/>
</dbReference>
<dbReference type="SUPFAM" id="SSF52540">
    <property type="entry name" value="P-loop containing nucleoside triphosphate hydrolases"/>
    <property type="match status" value="1"/>
</dbReference>
<evidence type="ECO:0000256" key="2">
    <source>
        <dbReference type="ARBA" id="ARBA00022840"/>
    </source>
</evidence>
<dbReference type="CDD" id="cd17706">
    <property type="entry name" value="MCM"/>
    <property type="match status" value="1"/>
</dbReference>
<organism evidence="6 7">
    <name type="scientific">Spironucleus salmonicida</name>
    <dbReference type="NCBI Taxonomy" id="348837"/>
    <lineage>
        <taxon>Eukaryota</taxon>
        <taxon>Metamonada</taxon>
        <taxon>Diplomonadida</taxon>
        <taxon>Hexamitidae</taxon>
        <taxon>Hexamitinae</taxon>
        <taxon>Spironucleus</taxon>
    </lineage>
</organism>
<dbReference type="Gene3D" id="2.20.28.10">
    <property type="match status" value="1"/>
</dbReference>
<evidence type="ECO:0000256" key="1">
    <source>
        <dbReference type="ARBA" id="ARBA00022741"/>
    </source>
</evidence>
<dbReference type="EMBL" id="AUWU02000008">
    <property type="protein sequence ID" value="KAH0569881.1"/>
    <property type="molecule type" value="Genomic_DNA"/>
</dbReference>
<dbReference type="Pfam" id="PF00493">
    <property type="entry name" value="MCM"/>
    <property type="match status" value="1"/>
</dbReference>
<dbReference type="Pfam" id="PF17207">
    <property type="entry name" value="MCM_OB"/>
    <property type="match status" value="1"/>
</dbReference>
<dbReference type="InterPro" id="IPR012340">
    <property type="entry name" value="NA-bd_OB-fold"/>
</dbReference>
<dbReference type="KEGG" id="ssao:94301876"/>
<dbReference type="GO" id="GO:0005634">
    <property type="term" value="C:nucleus"/>
    <property type="evidence" value="ECO:0007669"/>
    <property type="project" value="TreeGrafter"/>
</dbReference>